<evidence type="ECO:0000256" key="1">
    <source>
        <dbReference type="SAM" id="Phobius"/>
    </source>
</evidence>
<dbReference type="PANTHER" id="PTHR12277">
    <property type="entry name" value="ALPHA/BETA HYDROLASE DOMAIN-CONTAINING PROTEIN"/>
    <property type="match status" value="1"/>
</dbReference>
<keyword evidence="1" id="KW-1133">Transmembrane helix</keyword>
<evidence type="ECO:0000313" key="2">
    <source>
        <dbReference type="EMBL" id="KAK4451664.1"/>
    </source>
</evidence>
<keyword evidence="1" id="KW-0812">Transmembrane</keyword>
<dbReference type="InterPro" id="IPR029058">
    <property type="entry name" value="AB_hydrolase_fold"/>
</dbReference>
<evidence type="ECO:0000313" key="3">
    <source>
        <dbReference type="Proteomes" id="UP001321760"/>
    </source>
</evidence>
<organism evidence="2 3">
    <name type="scientific">Podospora aff. communis PSN243</name>
    <dbReference type="NCBI Taxonomy" id="3040156"/>
    <lineage>
        <taxon>Eukaryota</taxon>
        <taxon>Fungi</taxon>
        <taxon>Dikarya</taxon>
        <taxon>Ascomycota</taxon>
        <taxon>Pezizomycotina</taxon>
        <taxon>Sordariomycetes</taxon>
        <taxon>Sordariomycetidae</taxon>
        <taxon>Sordariales</taxon>
        <taxon>Podosporaceae</taxon>
        <taxon>Podospora</taxon>
    </lineage>
</organism>
<keyword evidence="1" id="KW-0472">Membrane</keyword>
<dbReference type="EMBL" id="MU865927">
    <property type="protein sequence ID" value="KAK4451664.1"/>
    <property type="molecule type" value="Genomic_DNA"/>
</dbReference>
<dbReference type="Gene3D" id="3.40.50.1820">
    <property type="entry name" value="alpha/beta hydrolase"/>
    <property type="match status" value="1"/>
</dbReference>
<sequence length="407" mass="44754">MPIPSAQSCRLETKFLSASCHGSSRHAPPRRLWALTVRPASLSKLHSGFSRTNDRRWIHICPVFLPPVLFTGLFVSLWIWKCAMLVVFQNKIIYMPGLPPNARSETIADYAHLCGGIRWREEKTKASDGTSLGIAVATITVPSTRGSAHTLDGKLRAHVYVLYFQGNASSIPPRLPDLSWVLHAISDGRDREPVPLELTFVCLSYRGYWTSKGRPSETGIRLDAEAGMRWVADQHQKAAGSSGEKPIVLVWGQSIGSGVATNLAATGRLPDGLTIDGLLLETPFLSVRAMVGVLYPQKWLPYQYLWPFLRNQLDSWSNLGLIAGSSEKGGGKLPNIFILEADRDELVPKAHGEALFQRCRDLGIPVEKGAAPVAYHSEAIARGEGKKMAAQALMCLTKRALDQQGRR</sequence>
<gene>
    <name evidence="2" type="ORF">QBC34DRAFT_294988</name>
</gene>
<dbReference type="GO" id="GO:0008474">
    <property type="term" value="F:palmitoyl-(protein) hydrolase activity"/>
    <property type="evidence" value="ECO:0007669"/>
    <property type="project" value="TreeGrafter"/>
</dbReference>
<reference evidence="2" key="2">
    <citation type="submission" date="2023-05" db="EMBL/GenBank/DDBJ databases">
        <authorList>
            <consortium name="Lawrence Berkeley National Laboratory"/>
            <person name="Steindorff A."/>
            <person name="Hensen N."/>
            <person name="Bonometti L."/>
            <person name="Westerberg I."/>
            <person name="Brannstrom I.O."/>
            <person name="Guillou S."/>
            <person name="Cros-Aarteil S."/>
            <person name="Calhoun S."/>
            <person name="Haridas S."/>
            <person name="Kuo A."/>
            <person name="Mondo S."/>
            <person name="Pangilinan J."/>
            <person name="Riley R."/>
            <person name="Labutti K."/>
            <person name="Andreopoulos B."/>
            <person name="Lipzen A."/>
            <person name="Chen C."/>
            <person name="Yanf M."/>
            <person name="Daum C."/>
            <person name="Ng V."/>
            <person name="Clum A."/>
            <person name="Ohm R."/>
            <person name="Martin F."/>
            <person name="Silar P."/>
            <person name="Natvig D."/>
            <person name="Lalanne C."/>
            <person name="Gautier V."/>
            <person name="Ament-Velasquez S.L."/>
            <person name="Kruys A."/>
            <person name="Hutchinson M.I."/>
            <person name="Powell A.J."/>
            <person name="Barry K."/>
            <person name="Miller A.N."/>
            <person name="Grigoriev I.V."/>
            <person name="Debuchy R."/>
            <person name="Gladieux P."/>
            <person name="Thoren M.H."/>
            <person name="Johannesson H."/>
        </authorList>
    </citation>
    <scope>NUCLEOTIDE SEQUENCE</scope>
    <source>
        <strain evidence="2">PSN243</strain>
    </source>
</reference>
<dbReference type="PANTHER" id="PTHR12277:SF64">
    <property type="entry name" value="SUPERFAMILY HYDROLASE, PUTATIVE (AFU_ORTHOLOGUE AFUA_3G01760)-RELATED"/>
    <property type="match status" value="1"/>
</dbReference>
<dbReference type="AlphaFoldDB" id="A0AAV9GUM3"/>
<proteinExistence type="predicted"/>
<accession>A0AAV9GUM3</accession>
<keyword evidence="3" id="KW-1185">Reference proteome</keyword>
<feature type="transmembrane region" description="Helical" evidence="1">
    <location>
        <begin position="57"/>
        <end position="80"/>
    </location>
</feature>
<protein>
    <submittedName>
        <fullName evidence="2">Protein bem46</fullName>
    </submittedName>
</protein>
<dbReference type="SUPFAM" id="SSF53474">
    <property type="entry name" value="alpha/beta-Hydrolases"/>
    <property type="match status" value="1"/>
</dbReference>
<reference evidence="2" key="1">
    <citation type="journal article" date="2023" name="Mol. Phylogenet. Evol.">
        <title>Genome-scale phylogeny and comparative genomics of the fungal order Sordariales.</title>
        <authorList>
            <person name="Hensen N."/>
            <person name="Bonometti L."/>
            <person name="Westerberg I."/>
            <person name="Brannstrom I.O."/>
            <person name="Guillou S."/>
            <person name="Cros-Aarteil S."/>
            <person name="Calhoun S."/>
            <person name="Haridas S."/>
            <person name="Kuo A."/>
            <person name="Mondo S."/>
            <person name="Pangilinan J."/>
            <person name="Riley R."/>
            <person name="LaButti K."/>
            <person name="Andreopoulos B."/>
            <person name="Lipzen A."/>
            <person name="Chen C."/>
            <person name="Yan M."/>
            <person name="Daum C."/>
            <person name="Ng V."/>
            <person name="Clum A."/>
            <person name="Steindorff A."/>
            <person name="Ohm R.A."/>
            <person name="Martin F."/>
            <person name="Silar P."/>
            <person name="Natvig D.O."/>
            <person name="Lalanne C."/>
            <person name="Gautier V."/>
            <person name="Ament-Velasquez S.L."/>
            <person name="Kruys A."/>
            <person name="Hutchinson M.I."/>
            <person name="Powell A.J."/>
            <person name="Barry K."/>
            <person name="Miller A.N."/>
            <person name="Grigoriev I.V."/>
            <person name="Debuchy R."/>
            <person name="Gladieux P."/>
            <person name="Hiltunen Thoren M."/>
            <person name="Johannesson H."/>
        </authorList>
    </citation>
    <scope>NUCLEOTIDE SEQUENCE</scope>
    <source>
        <strain evidence="2">PSN243</strain>
    </source>
</reference>
<dbReference type="Proteomes" id="UP001321760">
    <property type="component" value="Unassembled WGS sequence"/>
</dbReference>
<dbReference type="GO" id="GO:0016020">
    <property type="term" value="C:membrane"/>
    <property type="evidence" value="ECO:0007669"/>
    <property type="project" value="TreeGrafter"/>
</dbReference>
<comment type="caution">
    <text evidence="2">The sequence shown here is derived from an EMBL/GenBank/DDBJ whole genome shotgun (WGS) entry which is preliminary data.</text>
</comment>
<name>A0AAV9GUM3_9PEZI</name>